<accession>A0A1I2HHD3</accession>
<sequence>MLLTERLAARAASLTASERALADDLLRHYPDGLLDSASAIAARTGTSASTVVRMFAKLGYDSLAEVRREARSEVTSRLQTAAQRAPATLGASRSLAECVDDALLHDQHNLAATRSGLDMPAFEAIARLLGSGKGRVFVLAEKNSAPVASYLATHLHLCRPGVQDLGAGASFVVDRLLWVQPQDVLLVFTIRRYSAGSLRAAQHFRAQGATVVALTDSPVAPIVQHAQHALVARTANASPFDSYTAAFFLCNALVSAVAQLRHGAVQEALERRDALWQKFESDALDGLLG</sequence>
<name>A0A1I2HHD3_9BURK</name>
<dbReference type="Gene3D" id="3.40.50.10490">
    <property type="entry name" value="Glucose-6-phosphate isomerase like protein, domain 1"/>
    <property type="match status" value="1"/>
</dbReference>
<dbReference type="STRING" id="1177982.SAMN04489711_12224"/>
<dbReference type="PROSITE" id="PS51071">
    <property type="entry name" value="HTH_RPIR"/>
    <property type="match status" value="1"/>
</dbReference>
<proteinExistence type="predicted"/>
<dbReference type="InterPro" id="IPR000281">
    <property type="entry name" value="HTH_RpiR"/>
</dbReference>
<dbReference type="EMBL" id="FONX01000022">
    <property type="protein sequence ID" value="SFF27881.1"/>
    <property type="molecule type" value="Genomic_DNA"/>
</dbReference>
<evidence type="ECO:0000259" key="5">
    <source>
        <dbReference type="PROSITE" id="PS51071"/>
    </source>
</evidence>
<evidence type="ECO:0000313" key="8">
    <source>
        <dbReference type="Proteomes" id="UP000199119"/>
    </source>
</evidence>
<dbReference type="InterPro" id="IPR035472">
    <property type="entry name" value="RpiR-like_SIS"/>
</dbReference>
<protein>
    <submittedName>
        <fullName evidence="7">DNA-binding transcriptional regulator, MurR/RpiR family, contains HTH and SIS domains</fullName>
    </submittedName>
</protein>
<feature type="domain" description="SIS" evidence="6">
    <location>
        <begin position="125"/>
        <end position="263"/>
    </location>
</feature>
<dbReference type="Proteomes" id="UP000199119">
    <property type="component" value="Unassembled WGS sequence"/>
</dbReference>
<feature type="domain" description="HTH rpiR-type" evidence="5">
    <location>
        <begin position="1"/>
        <end position="77"/>
    </location>
</feature>
<dbReference type="SUPFAM" id="SSF53697">
    <property type="entry name" value="SIS domain"/>
    <property type="match status" value="1"/>
</dbReference>
<evidence type="ECO:0000259" key="6">
    <source>
        <dbReference type="PROSITE" id="PS51464"/>
    </source>
</evidence>
<evidence type="ECO:0000256" key="4">
    <source>
        <dbReference type="ARBA" id="ARBA00023163"/>
    </source>
</evidence>
<evidence type="ECO:0000256" key="2">
    <source>
        <dbReference type="ARBA" id="ARBA00023125"/>
    </source>
</evidence>
<dbReference type="InterPro" id="IPR001347">
    <property type="entry name" value="SIS_dom"/>
</dbReference>
<evidence type="ECO:0000313" key="7">
    <source>
        <dbReference type="EMBL" id="SFF27881.1"/>
    </source>
</evidence>
<dbReference type="GO" id="GO:0003700">
    <property type="term" value="F:DNA-binding transcription factor activity"/>
    <property type="evidence" value="ECO:0007669"/>
    <property type="project" value="InterPro"/>
</dbReference>
<keyword evidence="2 7" id="KW-0238">DNA-binding</keyword>
<evidence type="ECO:0000256" key="3">
    <source>
        <dbReference type="ARBA" id="ARBA00023152"/>
    </source>
</evidence>
<dbReference type="InterPro" id="IPR036388">
    <property type="entry name" value="WH-like_DNA-bd_sf"/>
</dbReference>
<dbReference type="GO" id="GO:0006096">
    <property type="term" value="P:glycolytic process"/>
    <property type="evidence" value="ECO:0007669"/>
    <property type="project" value="UniProtKB-KW"/>
</dbReference>
<dbReference type="Pfam" id="PF01380">
    <property type="entry name" value="SIS"/>
    <property type="match status" value="1"/>
</dbReference>
<dbReference type="InterPro" id="IPR009057">
    <property type="entry name" value="Homeodomain-like_sf"/>
</dbReference>
<dbReference type="PROSITE" id="PS51464">
    <property type="entry name" value="SIS"/>
    <property type="match status" value="1"/>
</dbReference>
<gene>
    <name evidence="7" type="ORF">SAMN04489711_12224</name>
</gene>
<dbReference type="InterPro" id="IPR046348">
    <property type="entry name" value="SIS_dom_sf"/>
</dbReference>
<organism evidence="7 8">
    <name type="scientific">Paracidovorax wautersii</name>
    <dbReference type="NCBI Taxonomy" id="1177982"/>
    <lineage>
        <taxon>Bacteria</taxon>
        <taxon>Pseudomonadati</taxon>
        <taxon>Pseudomonadota</taxon>
        <taxon>Betaproteobacteria</taxon>
        <taxon>Burkholderiales</taxon>
        <taxon>Comamonadaceae</taxon>
        <taxon>Paracidovorax</taxon>
    </lineage>
</organism>
<dbReference type="SUPFAM" id="SSF46689">
    <property type="entry name" value="Homeodomain-like"/>
    <property type="match status" value="1"/>
</dbReference>
<keyword evidence="1" id="KW-0805">Transcription regulation</keyword>
<keyword evidence="8" id="KW-1185">Reference proteome</keyword>
<dbReference type="CDD" id="cd05013">
    <property type="entry name" value="SIS_RpiR"/>
    <property type="match status" value="1"/>
</dbReference>
<keyword evidence="4" id="KW-0804">Transcription</keyword>
<reference evidence="8" key="1">
    <citation type="submission" date="2016-10" db="EMBL/GenBank/DDBJ databases">
        <authorList>
            <person name="Varghese N."/>
            <person name="Submissions S."/>
        </authorList>
    </citation>
    <scope>NUCLEOTIDE SEQUENCE [LARGE SCALE GENOMIC DNA]</scope>
    <source>
        <strain evidence="8">DSM 27981</strain>
    </source>
</reference>
<evidence type="ECO:0000256" key="1">
    <source>
        <dbReference type="ARBA" id="ARBA00023015"/>
    </source>
</evidence>
<keyword evidence="3" id="KW-0324">Glycolysis</keyword>
<dbReference type="PANTHER" id="PTHR30514">
    <property type="entry name" value="GLUCOKINASE"/>
    <property type="match status" value="1"/>
</dbReference>
<dbReference type="RefSeq" id="WP_092941922.1">
    <property type="nucleotide sequence ID" value="NZ_FONX01000022.1"/>
</dbReference>
<dbReference type="Gene3D" id="1.10.10.10">
    <property type="entry name" value="Winged helix-like DNA-binding domain superfamily/Winged helix DNA-binding domain"/>
    <property type="match status" value="1"/>
</dbReference>
<dbReference type="GO" id="GO:0003677">
    <property type="term" value="F:DNA binding"/>
    <property type="evidence" value="ECO:0007669"/>
    <property type="project" value="UniProtKB-KW"/>
</dbReference>
<dbReference type="GO" id="GO:0097367">
    <property type="term" value="F:carbohydrate derivative binding"/>
    <property type="evidence" value="ECO:0007669"/>
    <property type="project" value="InterPro"/>
</dbReference>
<dbReference type="PANTHER" id="PTHR30514:SF18">
    <property type="entry name" value="RPIR-FAMILY TRANSCRIPTIONAL REGULATOR"/>
    <property type="match status" value="1"/>
</dbReference>
<dbReference type="OrthoDB" id="8652361at2"/>
<dbReference type="AlphaFoldDB" id="A0A1I2HHD3"/>
<dbReference type="InterPro" id="IPR047640">
    <property type="entry name" value="RpiR-like"/>
</dbReference>